<dbReference type="Proteomes" id="UP000604046">
    <property type="component" value="Unassembled WGS sequence"/>
</dbReference>
<proteinExistence type="predicted"/>
<dbReference type="PROSITE" id="PS50088">
    <property type="entry name" value="ANK_REPEAT"/>
    <property type="match status" value="3"/>
</dbReference>
<dbReference type="InterPro" id="IPR002110">
    <property type="entry name" value="Ankyrin_rpt"/>
</dbReference>
<evidence type="ECO:0000313" key="6">
    <source>
        <dbReference type="Proteomes" id="UP000604046"/>
    </source>
</evidence>
<reference evidence="5" key="1">
    <citation type="submission" date="2021-02" db="EMBL/GenBank/DDBJ databases">
        <authorList>
            <person name="Dougan E. K."/>
            <person name="Rhodes N."/>
            <person name="Thang M."/>
            <person name="Chan C."/>
        </authorList>
    </citation>
    <scope>NUCLEOTIDE SEQUENCE</scope>
</reference>
<evidence type="ECO:0000256" key="1">
    <source>
        <dbReference type="ARBA" id="ARBA00022737"/>
    </source>
</evidence>
<dbReference type="PROSITE" id="PS50297">
    <property type="entry name" value="ANK_REP_REGION"/>
    <property type="match status" value="3"/>
</dbReference>
<gene>
    <name evidence="5" type="primary">Psmd10</name>
    <name evidence="5" type="ORF">SNAT2548_LOCUS24302</name>
</gene>
<dbReference type="SUPFAM" id="SSF48403">
    <property type="entry name" value="Ankyrin repeat"/>
    <property type="match status" value="1"/>
</dbReference>
<dbReference type="Pfam" id="PF12796">
    <property type="entry name" value="Ank_2"/>
    <property type="match status" value="1"/>
</dbReference>
<dbReference type="Pfam" id="PF13857">
    <property type="entry name" value="Ank_5"/>
    <property type="match status" value="1"/>
</dbReference>
<feature type="repeat" description="ANK" evidence="3">
    <location>
        <begin position="336"/>
        <end position="368"/>
    </location>
</feature>
<sequence>MAPIEALQGELEKLLDQDASCIVLKPVALRKDAAISSQFLGHLDVGRRCKVVQASAPTSGEARRALVVDESGRQGWITAISREGEPHVALPSAAVKSLSVLSQVTVGSQLEVLCMLAVRSGEALSSPFLDTLLPHSRIKVLELAPESASLQRRALVSTLIAEPNEEHIQGWVSLSSSTGALLVRFMKAGTAMAKLPKGHGKPSANEGNDHDATDARKRVHMVTRLLELARAGDLEGFRAIAEAARNSEERSPMSPSKNAHTLINRSDIRGRTALMYASAIGSRDIVDYLLSTGEVYVNAMDDTQKTALHHAAKSSKAEILRLLLRAGAMTDARDHNGCTALIFAAGTGDPDGVQVLLEKGANPNARDYQGNSALSYAHDFDHKEVMEKLIAAGAEDAEEEEGDSVVKSRKKRVRAETVNQADLAHDLTIFKLEYDMFGEPSSPPNEEVAAKLAVLDEDEELSEEDARPWQLSGVDSDVILTRVPGNL</sequence>
<dbReference type="SMART" id="SM00248">
    <property type="entry name" value="ANK"/>
    <property type="match status" value="4"/>
</dbReference>
<dbReference type="OrthoDB" id="293257at2759"/>
<dbReference type="InterPro" id="IPR036770">
    <property type="entry name" value="Ankyrin_rpt-contain_sf"/>
</dbReference>
<dbReference type="EMBL" id="CAJNDS010002354">
    <property type="protein sequence ID" value="CAE7446061.1"/>
    <property type="molecule type" value="Genomic_DNA"/>
</dbReference>
<keyword evidence="2 3" id="KW-0040">ANK repeat</keyword>
<evidence type="ECO:0000256" key="4">
    <source>
        <dbReference type="SAM" id="MobiDB-lite"/>
    </source>
</evidence>
<dbReference type="InterPro" id="IPR051070">
    <property type="entry name" value="NF-kappa-B_inhibitor"/>
</dbReference>
<feature type="region of interest" description="Disordered" evidence="4">
    <location>
        <begin position="195"/>
        <end position="214"/>
    </location>
</feature>
<feature type="repeat" description="ANK" evidence="3">
    <location>
        <begin position="303"/>
        <end position="335"/>
    </location>
</feature>
<dbReference type="AlphaFoldDB" id="A0A812RN36"/>
<accession>A0A812RN36</accession>
<feature type="repeat" description="ANK" evidence="3">
    <location>
        <begin position="269"/>
        <end position="293"/>
    </location>
</feature>
<dbReference type="PANTHER" id="PTHR46680">
    <property type="entry name" value="NF-KAPPA-B INHIBITOR ALPHA"/>
    <property type="match status" value="1"/>
</dbReference>
<protein>
    <submittedName>
        <fullName evidence="5">Psmd10 protein</fullName>
    </submittedName>
</protein>
<keyword evidence="6" id="KW-1185">Reference proteome</keyword>
<name>A0A812RN36_9DINO</name>
<comment type="caution">
    <text evidence="5">The sequence shown here is derived from an EMBL/GenBank/DDBJ whole genome shotgun (WGS) entry which is preliminary data.</text>
</comment>
<dbReference type="PANTHER" id="PTHR46680:SF3">
    <property type="entry name" value="NF-KAPPA-B INHIBITOR CACTUS"/>
    <property type="match status" value="1"/>
</dbReference>
<evidence type="ECO:0000313" key="5">
    <source>
        <dbReference type="EMBL" id="CAE7446061.1"/>
    </source>
</evidence>
<keyword evidence="1" id="KW-0677">Repeat</keyword>
<organism evidence="5 6">
    <name type="scientific">Symbiodinium natans</name>
    <dbReference type="NCBI Taxonomy" id="878477"/>
    <lineage>
        <taxon>Eukaryota</taxon>
        <taxon>Sar</taxon>
        <taxon>Alveolata</taxon>
        <taxon>Dinophyceae</taxon>
        <taxon>Suessiales</taxon>
        <taxon>Symbiodiniaceae</taxon>
        <taxon>Symbiodinium</taxon>
    </lineage>
</organism>
<evidence type="ECO:0000256" key="2">
    <source>
        <dbReference type="ARBA" id="ARBA00023043"/>
    </source>
</evidence>
<dbReference type="Gene3D" id="1.25.40.20">
    <property type="entry name" value="Ankyrin repeat-containing domain"/>
    <property type="match status" value="2"/>
</dbReference>
<evidence type="ECO:0000256" key="3">
    <source>
        <dbReference type="PROSITE-ProRule" id="PRU00023"/>
    </source>
</evidence>